<dbReference type="GO" id="GO:0015074">
    <property type="term" value="P:DNA integration"/>
    <property type="evidence" value="ECO:0007669"/>
    <property type="project" value="UniProtKB-KW"/>
</dbReference>
<dbReference type="Pfam" id="PF13102">
    <property type="entry name" value="Phage_int_SAM_5"/>
    <property type="match status" value="1"/>
</dbReference>
<keyword evidence="3 5" id="KW-0238">DNA-binding</keyword>
<dbReference type="InterPro" id="IPR035386">
    <property type="entry name" value="Arm-DNA-bind_5"/>
</dbReference>
<dbReference type="Pfam" id="PF17293">
    <property type="entry name" value="Arm-DNA-bind_5"/>
    <property type="match status" value="1"/>
</dbReference>
<dbReference type="Proteomes" id="UP000011910">
    <property type="component" value="Unassembled WGS sequence"/>
</dbReference>
<sequence>MLTTTAIILDTRRAKQDGSYPVKLRITYQRKRKYYSTGFDLTEEDFQKVYGSRPRQEFKELQLRFNTLEKRAADIIKDLPEFTFGAFEKKYLGQTQVEQDVYSLYDHYIKMLSKEGRVGTASSYSCSLKSLKSFHARKLYFDKVTPELLKEYERWMVAEGNSLTTVGIYLRALRTICNLGIEKGAIDMQAYPFGKRKYQIPAGRNIKKALTLDDIKKIMDFQAQSDTECWSRDLWIFSYLCNGINIKDVARLKYSNIGKDKITFIRAKTERTSIKNLKPIVAMLTPEALQIISRWGKSPALPEAYVFGILADGVTPERERALVQQATKTINKYVKKIATSVGIDKDVTTYTARHSFSTILKRSGAPIEFISESLGHHDLKTTEHYLDSFEDDVKKHYAGLLTNFQKK</sequence>
<dbReference type="Pfam" id="PF00589">
    <property type="entry name" value="Phage_integrase"/>
    <property type="match status" value="1"/>
</dbReference>
<comment type="similarity">
    <text evidence="1">Belongs to the 'phage' integrase family.</text>
</comment>
<dbReference type="PANTHER" id="PTHR30349">
    <property type="entry name" value="PHAGE INTEGRASE-RELATED"/>
    <property type="match status" value="1"/>
</dbReference>
<dbReference type="PANTHER" id="PTHR30349:SF64">
    <property type="entry name" value="PROPHAGE INTEGRASE INTD-RELATED"/>
    <property type="match status" value="1"/>
</dbReference>
<dbReference type="PATRIC" id="fig|1279009.4.peg.1436"/>
<keyword evidence="9" id="KW-1185">Reference proteome</keyword>
<evidence type="ECO:0000256" key="1">
    <source>
        <dbReference type="ARBA" id="ARBA00008857"/>
    </source>
</evidence>
<dbReference type="GO" id="GO:0003677">
    <property type="term" value="F:DNA binding"/>
    <property type="evidence" value="ECO:0007669"/>
    <property type="project" value="UniProtKB-UniRule"/>
</dbReference>
<dbReference type="OrthoDB" id="1094492at2"/>
<dbReference type="eggNOG" id="COG4974">
    <property type="taxonomic scope" value="Bacteria"/>
</dbReference>
<dbReference type="InterPro" id="IPR010998">
    <property type="entry name" value="Integrase_recombinase_N"/>
</dbReference>
<proteinExistence type="inferred from homology"/>
<organism evidence="8 9">
    <name type="scientific">Cesiribacter andamanensis AMV16</name>
    <dbReference type="NCBI Taxonomy" id="1279009"/>
    <lineage>
        <taxon>Bacteria</taxon>
        <taxon>Pseudomonadati</taxon>
        <taxon>Bacteroidota</taxon>
        <taxon>Cytophagia</taxon>
        <taxon>Cytophagales</taxon>
        <taxon>Cesiribacteraceae</taxon>
        <taxon>Cesiribacter</taxon>
    </lineage>
</organism>
<dbReference type="InterPro" id="IPR011010">
    <property type="entry name" value="DNA_brk_join_enz"/>
</dbReference>
<dbReference type="InterPro" id="IPR002104">
    <property type="entry name" value="Integrase_catalytic"/>
</dbReference>
<dbReference type="Gene3D" id="1.10.443.10">
    <property type="entry name" value="Intergrase catalytic core"/>
    <property type="match status" value="1"/>
</dbReference>
<accession>M7N858</accession>
<dbReference type="InterPro" id="IPR044068">
    <property type="entry name" value="CB"/>
</dbReference>
<evidence type="ECO:0000256" key="3">
    <source>
        <dbReference type="ARBA" id="ARBA00023125"/>
    </source>
</evidence>
<feature type="domain" description="Core-binding (CB)" evidence="7">
    <location>
        <begin position="99"/>
        <end position="181"/>
    </location>
</feature>
<dbReference type="RefSeq" id="WP_009194818.1">
    <property type="nucleotide sequence ID" value="NZ_AODQ01000026.1"/>
</dbReference>
<dbReference type="InterPro" id="IPR013762">
    <property type="entry name" value="Integrase-like_cat_sf"/>
</dbReference>
<evidence type="ECO:0000256" key="2">
    <source>
        <dbReference type="ARBA" id="ARBA00022908"/>
    </source>
</evidence>
<evidence type="ECO:0000313" key="8">
    <source>
        <dbReference type="EMBL" id="EMR03396.1"/>
    </source>
</evidence>
<dbReference type="InterPro" id="IPR025269">
    <property type="entry name" value="SAM-like_dom"/>
</dbReference>
<dbReference type="EMBL" id="AODQ01000026">
    <property type="protein sequence ID" value="EMR03396.1"/>
    <property type="molecule type" value="Genomic_DNA"/>
</dbReference>
<comment type="caution">
    <text evidence="8">The sequence shown here is derived from an EMBL/GenBank/DDBJ whole genome shotgun (WGS) entry which is preliminary data.</text>
</comment>
<evidence type="ECO:0000256" key="4">
    <source>
        <dbReference type="ARBA" id="ARBA00023172"/>
    </source>
</evidence>
<keyword evidence="2" id="KW-0229">DNA integration</keyword>
<gene>
    <name evidence="8" type="primary">xerD_2</name>
    <name evidence="8" type="ORF">ADICEAN_01418</name>
</gene>
<keyword evidence="4" id="KW-0233">DNA recombination</keyword>
<dbReference type="SUPFAM" id="SSF56349">
    <property type="entry name" value="DNA breaking-rejoining enzymes"/>
    <property type="match status" value="1"/>
</dbReference>
<dbReference type="GO" id="GO:0006310">
    <property type="term" value="P:DNA recombination"/>
    <property type="evidence" value="ECO:0007669"/>
    <property type="project" value="UniProtKB-KW"/>
</dbReference>
<dbReference type="PROSITE" id="PS51898">
    <property type="entry name" value="TYR_RECOMBINASE"/>
    <property type="match status" value="1"/>
</dbReference>
<dbReference type="Gene3D" id="1.10.150.130">
    <property type="match status" value="1"/>
</dbReference>
<protein>
    <submittedName>
        <fullName evidence="8">Tyrosine recombinase XerD</fullName>
    </submittedName>
</protein>
<dbReference type="InterPro" id="IPR050090">
    <property type="entry name" value="Tyrosine_recombinase_XerCD"/>
</dbReference>
<name>M7N858_9BACT</name>
<evidence type="ECO:0000313" key="9">
    <source>
        <dbReference type="Proteomes" id="UP000011910"/>
    </source>
</evidence>
<evidence type="ECO:0000259" key="7">
    <source>
        <dbReference type="PROSITE" id="PS51900"/>
    </source>
</evidence>
<dbReference type="AlphaFoldDB" id="M7N858"/>
<feature type="domain" description="Tyr recombinase" evidence="6">
    <location>
        <begin position="205"/>
        <end position="398"/>
    </location>
</feature>
<reference evidence="8 9" key="1">
    <citation type="journal article" date="2013" name="Genome Announc.">
        <title>Draft Genome Sequence of Cesiribacter andamanensis Strain AMV16T, Isolated from a Soil Sample from a Mud Volcano in the Andaman Islands, India.</title>
        <authorList>
            <person name="Shivaji S."/>
            <person name="Ara S."/>
            <person name="Begum Z."/>
            <person name="Srinivas T.N."/>
            <person name="Singh A."/>
            <person name="Kumar Pinnaka A."/>
        </authorList>
    </citation>
    <scope>NUCLEOTIDE SEQUENCE [LARGE SCALE GENOMIC DNA]</scope>
    <source>
        <strain evidence="8 9">AMV16</strain>
    </source>
</reference>
<dbReference type="PROSITE" id="PS51900">
    <property type="entry name" value="CB"/>
    <property type="match status" value="1"/>
</dbReference>
<evidence type="ECO:0000256" key="5">
    <source>
        <dbReference type="PROSITE-ProRule" id="PRU01248"/>
    </source>
</evidence>
<evidence type="ECO:0000259" key="6">
    <source>
        <dbReference type="PROSITE" id="PS51898"/>
    </source>
</evidence>
<dbReference type="STRING" id="1279009.ADICEAN_01418"/>